<evidence type="ECO:0000256" key="1">
    <source>
        <dbReference type="ARBA" id="ARBA00001274"/>
    </source>
</evidence>
<dbReference type="InterPro" id="IPR005789">
    <property type="entry name" value="Thr_deHydtase_catblc"/>
</dbReference>
<dbReference type="PANTHER" id="PTHR48078">
    <property type="entry name" value="THREONINE DEHYDRATASE, MITOCHONDRIAL-RELATED"/>
    <property type="match status" value="1"/>
</dbReference>
<dbReference type="FunFam" id="3.40.50.1100:FF:000007">
    <property type="entry name" value="L-threonine dehydratase catabolic TdcB"/>
    <property type="match status" value="1"/>
</dbReference>
<reference evidence="10" key="1">
    <citation type="submission" date="2021-01" db="EMBL/GenBank/DDBJ databases">
        <title>Whole genome shotgun sequence of Spirilliplanes yamanashiensis NBRC 15828.</title>
        <authorList>
            <person name="Komaki H."/>
            <person name="Tamura T."/>
        </authorList>
    </citation>
    <scope>NUCLEOTIDE SEQUENCE</scope>
    <source>
        <strain evidence="10">NBRC 15828</strain>
    </source>
</reference>
<keyword evidence="5" id="KW-0663">Pyridoxal phosphate</keyword>
<evidence type="ECO:0000259" key="9">
    <source>
        <dbReference type="PROSITE" id="PS51671"/>
    </source>
</evidence>
<dbReference type="CDD" id="cd01562">
    <property type="entry name" value="Thr-dehyd"/>
    <property type="match status" value="1"/>
</dbReference>
<dbReference type="Pfam" id="PF01842">
    <property type="entry name" value="ACT"/>
    <property type="match status" value="1"/>
</dbReference>
<evidence type="ECO:0000313" key="11">
    <source>
        <dbReference type="Proteomes" id="UP000652013"/>
    </source>
</evidence>
<comment type="catalytic activity">
    <reaction evidence="1">
        <text>L-threonine = 2-oxobutanoate + NH4(+)</text>
        <dbReference type="Rhea" id="RHEA:22108"/>
        <dbReference type="ChEBI" id="CHEBI:16763"/>
        <dbReference type="ChEBI" id="CHEBI:28938"/>
        <dbReference type="ChEBI" id="CHEBI:57926"/>
        <dbReference type="EC" id="4.3.1.19"/>
    </reaction>
</comment>
<dbReference type="InterPro" id="IPR002912">
    <property type="entry name" value="ACT_dom"/>
</dbReference>
<evidence type="ECO:0000256" key="3">
    <source>
        <dbReference type="ARBA" id="ARBA00010869"/>
    </source>
</evidence>
<dbReference type="Gene3D" id="3.40.50.1100">
    <property type="match status" value="2"/>
</dbReference>
<keyword evidence="6" id="KW-0456">Lyase</keyword>
<dbReference type="GO" id="GO:0003941">
    <property type="term" value="F:L-serine ammonia-lyase activity"/>
    <property type="evidence" value="ECO:0007669"/>
    <property type="project" value="TreeGrafter"/>
</dbReference>
<dbReference type="EC" id="4.3.1.19" evidence="4"/>
<evidence type="ECO:0000256" key="7">
    <source>
        <dbReference type="ARBA" id="ARBA00025527"/>
    </source>
</evidence>
<dbReference type="GO" id="GO:0009097">
    <property type="term" value="P:isoleucine biosynthetic process"/>
    <property type="evidence" value="ECO:0007669"/>
    <property type="project" value="TreeGrafter"/>
</dbReference>
<keyword evidence="11" id="KW-1185">Reference proteome</keyword>
<comment type="similarity">
    <text evidence="3">Belongs to the serine/threonine dehydratase family.</text>
</comment>
<accession>A0A8J4DJY4</accession>
<dbReference type="CDD" id="cd04886">
    <property type="entry name" value="ACT_ThrD-II-like"/>
    <property type="match status" value="1"/>
</dbReference>
<dbReference type="InterPro" id="IPR044561">
    <property type="entry name" value="ACT_ThrD-II-like"/>
</dbReference>
<sequence>MTEAVPADLLTLADIEAAREVLTGVVRVTPMERSRPLSAVLDDVPAWLKLENLQRAGSYKVRGAYLRISRLTDAERARGVVAASAGNHAQGVALAAGLLGARATVFMPEGAPLPKVAATRGYGAEIEYAGSTVDDALVAAQAFAERTGATLIHPFDHRDIIAGQGTVGLEIIDQCPEVETVVVGIGGGGLVSGLAVAVKALKPGVRIIGVQAAGAASFPPSLAAGHPLKLPTMTTIADGIAVGCPGELTYAHVAALVDDIVTVTDEDISQALLTVLERHKLVVEPAGSVAIAALLSGAAKVDTPVVAVLSGGNIDPMLLLRVIEHGLSAAGRFLRLTVRCADRPGELARLLSRLSELQANVVDVEHSRQHPGLEFGEVEVALSVETRGPDHSVVLIGALREAGYRVTANTGA</sequence>
<dbReference type="GO" id="GO:0006567">
    <property type="term" value="P:L-threonine catabolic process"/>
    <property type="evidence" value="ECO:0007669"/>
    <property type="project" value="InterPro"/>
</dbReference>
<name>A0A8J4DJY4_9ACTN</name>
<dbReference type="Pfam" id="PF00291">
    <property type="entry name" value="PALP"/>
    <property type="match status" value="1"/>
</dbReference>
<evidence type="ECO:0000256" key="6">
    <source>
        <dbReference type="ARBA" id="ARBA00023239"/>
    </source>
</evidence>
<protein>
    <recommendedName>
        <fullName evidence="4">threonine ammonia-lyase</fullName>
        <ecNumber evidence="4">4.3.1.19</ecNumber>
    </recommendedName>
    <alternativeName>
        <fullName evidence="8">Threonine deaminase</fullName>
    </alternativeName>
</protein>
<dbReference type="InterPro" id="IPR036052">
    <property type="entry name" value="TrpB-like_PALP_sf"/>
</dbReference>
<dbReference type="AlphaFoldDB" id="A0A8J4DJY4"/>
<feature type="domain" description="ACT" evidence="9">
    <location>
        <begin position="335"/>
        <end position="412"/>
    </location>
</feature>
<dbReference type="Proteomes" id="UP000652013">
    <property type="component" value="Unassembled WGS sequence"/>
</dbReference>
<evidence type="ECO:0000256" key="5">
    <source>
        <dbReference type="ARBA" id="ARBA00022898"/>
    </source>
</evidence>
<dbReference type="EMBL" id="BOOY01000026">
    <property type="protein sequence ID" value="GIJ04331.1"/>
    <property type="molecule type" value="Genomic_DNA"/>
</dbReference>
<evidence type="ECO:0000256" key="2">
    <source>
        <dbReference type="ARBA" id="ARBA00001933"/>
    </source>
</evidence>
<evidence type="ECO:0000313" key="10">
    <source>
        <dbReference type="EMBL" id="GIJ04331.1"/>
    </source>
</evidence>
<dbReference type="PANTHER" id="PTHR48078:SF6">
    <property type="entry name" value="L-THREONINE DEHYDRATASE CATABOLIC TDCB"/>
    <property type="match status" value="1"/>
</dbReference>
<dbReference type="FunFam" id="3.40.50.1100:FF:000005">
    <property type="entry name" value="Threonine dehydratase catabolic"/>
    <property type="match status" value="1"/>
</dbReference>
<dbReference type="GO" id="GO:0006565">
    <property type="term" value="P:L-serine catabolic process"/>
    <property type="evidence" value="ECO:0007669"/>
    <property type="project" value="TreeGrafter"/>
</dbReference>
<dbReference type="GO" id="GO:0004794">
    <property type="term" value="F:threonine deaminase activity"/>
    <property type="evidence" value="ECO:0007669"/>
    <property type="project" value="UniProtKB-EC"/>
</dbReference>
<dbReference type="RefSeq" id="WP_203939543.1">
    <property type="nucleotide sequence ID" value="NZ_BAAAGJ010000002.1"/>
</dbReference>
<dbReference type="PROSITE" id="PS51671">
    <property type="entry name" value="ACT"/>
    <property type="match status" value="1"/>
</dbReference>
<dbReference type="InterPro" id="IPR050147">
    <property type="entry name" value="Ser/Thr_Dehydratase"/>
</dbReference>
<dbReference type="NCBIfam" id="TIGR01127">
    <property type="entry name" value="ilvA_1Cterm"/>
    <property type="match status" value="1"/>
</dbReference>
<dbReference type="SUPFAM" id="SSF53686">
    <property type="entry name" value="Tryptophan synthase beta subunit-like PLP-dependent enzymes"/>
    <property type="match status" value="1"/>
</dbReference>
<organism evidence="10 11">
    <name type="scientific">Spirilliplanes yamanashiensis</name>
    <dbReference type="NCBI Taxonomy" id="42233"/>
    <lineage>
        <taxon>Bacteria</taxon>
        <taxon>Bacillati</taxon>
        <taxon>Actinomycetota</taxon>
        <taxon>Actinomycetes</taxon>
        <taxon>Micromonosporales</taxon>
        <taxon>Micromonosporaceae</taxon>
        <taxon>Spirilliplanes</taxon>
    </lineage>
</organism>
<comment type="caution">
    <text evidence="10">The sequence shown here is derived from an EMBL/GenBank/DDBJ whole genome shotgun (WGS) entry which is preliminary data.</text>
</comment>
<evidence type="ECO:0000256" key="4">
    <source>
        <dbReference type="ARBA" id="ARBA00012096"/>
    </source>
</evidence>
<comment type="cofactor">
    <cofactor evidence="2">
        <name>pyridoxal 5'-phosphate</name>
        <dbReference type="ChEBI" id="CHEBI:597326"/>
    </cofactor>
</comment>
<gene>
    <name evidence="10" type="primary">ilvA</name>
    <name evidence="10" type="ORF">Sya03_36830</name>
</gene>
<comment type="function">
    <text evidence="7">Catalyzes the anaerobic formation of alpha-ketobutyrate and ammonia from threonine in a two-step reaction. The first step involved a dehydration of threonine and a production of enamine intermediates (aminocrotonate), which tautomerizes to its imine form (iminobutyrate). Both intermediates are unstable and short-lived. The second step is the nonenzymatic hydrolysis of the enamine/imine intermediates to form 2-ketobutyrate and free ammonia. In the low water environment of the cell, the second step is accelerated by RidA.</text>
</comment>
<proteinExistence type="inferred from homology"/>
<dbReference type="InterPro" id="IPR001926">
    <property type="entry name" value="TrpB-like_PALP"/>
</dbReference>
<evidence type="ECO:0000256" key="8">
    <source>
        <dbReference type="ARBA" id="ARBA00031427"/>
    </source>
</evidence>